<comment type="caution">
    <text evidence="1">The sequence shown here is derived from an EMBL/GenBank/DDBJ whole genome shotgun (WGS) entry which is preliminary data.</text>
</comment>
<gene>
    <name evidence="1" type="ORF">MRB53_013884</name>
</gene>
<sequence length="172" mass="19479">MQQHLYLSLPLTIAAPPSLSHRSASWLFLVRCKCENGRGKEEKGWKRSSARVLRRPGHQHPFLLQTNPSFFHLSLSFSFPTPGSISVASALFVSWPAISWNFRKGIKQDLDFKGLLLLGTLAFESLDWFAFHQDSSVICGYEFITVQLWAGEPLHFSIIVISDIIFMVELKG</sequence>
<dbReference type="EMBL" id="CM056812">
    <property type="protein sequence ID" value="KAJ8617698.1"/>
    <property type="molecule type" value="Genomic_DNA"/>
</dbReference>
<evidence type="ECO:0000313" key="2">
    <source>
        <dbReference type="Proteomes" id="UP001234297"/>
    </source>
</evidence>
<reference evidence="1 2" key="1">
    <citation type="journal article" date="2022" name="Hortic Res">
        <title>A haplotype resolved chromosomal level avocado genome allows analysis of novel avocado genes.</title>
        <authorList>
            <person name="Nath O."/>
            <person name="Fletcher S.J."/>
            <person name="Hayward A."/>
            <person name="Shaw L.M."/>
            <person name="Masouleh A.K."/>
            <person name="Furtado A."/>
            <person name="Henry R.J."/>
            <person name="Mitter N."/>
        </authorList>
    </citation>
    <scope>NUCLEOTIDE SEQUENCE [LARGE SCALE GENOMIC DNA]</scope>
    <source>
        <strain evidence="2">cv. Hass</strain>
    </source>
</reference>
<proteinExistence type="predicted"/>
<protein>
    <submittedName>
        <fullName evidence="1">Uncharacterized protein</fullName>
    </submittedName>
</protein>
<accession>A0ACC2K9W2</accession>
<keyword evidence="2" id="KW-1185">Reference proteome</keyword>
<evidence type="ECO:0000313" key="1">
    <source>
        <dbReference type="EMBL" id="KAJ8617698.1"/>
    </source>
</evidence>
<name>A0ACC2K9W2_PERAE</name>
<organism evidence="1 2">
    <name type="scientific">Persea americana</name>
    <name type="common">Avocado</name>
    <dbReference type="NCBI Taxonomy" id="3435"/>
    <lineage>
        <taxon>Eukaryota</taxon>
        <taxon>Viridiplantae</taxon>
        <taxon>Streptophyta</taxon>
        <taxon>Embryophyta</taxon>
        <taxon>Tracheophyta</taxon>
        <taxon>Spermatophyta</taxon>
        <taxon>Magnoliopsida</taxon>
        <taxon>Magnoliidae</taxon>
        <taxon>Laurales</taxon>
        <taxon>Lauraceae</taxon>
        <taxon>Persea</taxon>
    </lineage>
</organism>
<dbReference type="Proteomes" id="UP001234297">
    <property type="component" value="Chromosome 4"/>
</dbReference>